<name>A0A0T7FMM7_NEOGA</name>
<dbReference type="AlphaFoldDB" id="A0A0T7FMM7"/>
<evidence type="ECO:0000313" key="2">
    <source>
        <dbReference type="Proteomes" id="UP000046176"/>
    </source>
</evidence>
<dbReference type="EMBL" id="CCRH01000008">
    <property type="protein sequence ID" value="CDZ36256.1"/>
    <property type="molecule type" value="Genomic_DNA"/>
</dbReference>
<gene>
    <name evidence="1" type="ORF">NGAL_HAMBI1145_32720</name>
</gene>
<dbReference type="Proteomes" id="UP000046176">
    <property type="component" value="Unassembled WGS sequence"/>
</dbReference>
<evidence type="ECO:0000313" key="1">
    <source>
        <dbReference type="EMBL" id="CDZ36256.1"/>
    </source>
</evidence>
<protein>
    <submittedName>
        <fullName evidence="1">Uncharacterized protein</fullName>
    </submittedName>
</protein>
<reference evidence="1 2" key="1">
    <citation type="submission" date="2014-08" db="EMBL/GenBank/DDBJ databases">
        <authorList>
            <person name="Chen Y.-H."/>
        </authorList>
    </citation>
    <scope>NUCLEOTIDE SEQUENCE [LARGE SCALE GENOMIC DNA]</scope>
</reference>
<organism evidence="1 2">
    <name type="scientific">Neorhizobium galegae bv. officinalis</name>
    <dbReference type="NCBI Taxonomy" id="323656"/>
    <lineage>
        <taxon>Bacteria</taxon>
        <taxon>Pseudomonadati</taxon>
        <taxon>Pseudomonadota</taxon>
        <taxon>Alphaproteobacteria</taxon>
        <taxon>Hyphomicrobiales</taxon>
        <taxon>Rhizobiaceae</taxon>
        <taxon>Rhizobium/Agrobacterium group</taxon>
        <taxon>Neorhizobium</taxon>
    </lineage>
</organism>
<sequence>MVSGLGIPFQIFDREKIEGQLLHSSRGLELAKRYFPKSIEAWSNENPTPARLFKEHLNLACANCGTNLLEKPGKGVVSLWQKMRESPQQKDAFEQIHFTCFGHCDDVIGKRLRADKLIDGWEDIRDISIPTVYIRWVMSVLNELRSGVTYSDQAFENLKELLLQLFPYVARHPTAAESDRLRELGTIPSWMGGLGYSD</sequence>
<proteinExistence type="predicted"/>
<accession>A0A0T7FMM7</accession>